<dbReference type="NCBIfam" id="TIGR00453">
    <property type="entry name" value="ispD"/>
    <property type="match status" value="1"/>
</dbReference>
<dbReference type="SUPFAM" id="SSF53448">
    <property type="entry name" value="Nucleotide-diphospho-sugar transferases"/>
    <property type="match status" value="1"/>
</dbReference>
<evidence type="ECO:0000256" key="1">
    <source>
        <dbReference type="ARBA" id="ARBA00022679"/>
    </source>
</evidence>
<dbReference type="PANTHER" id="PTHR32125:SF4">
    <property type="entry name" value="2-C-METHYL-D-ERYTHRITOL 4-PHOSPHATE CYTIDYLYLTRANSFERASE, CHLOROPLASTIC"/>
    <property type="match status" value="1"/>
</dbReference>
<dbReference type="PANTHER" id="PTHR32125">
    <property type="entry name" value="2-C-METHYL-D-ERYTHRITOL 4-PHOSPHATE CYTIDYLYLTRANSFERASE, CHLOROPLASTIC"/>
    <property type="match status" value="1"/>
</dbReference>
<comment type="catalytic activity">
    <reaction evidence="3">
        <text>2-C-methyl-D-erythritol 4-phosphate + CTP + H(+) = 4-CDP-2-C-methyl-D-erythritol + diphosphate</text>
        <dbReference type="Rhea" id="RHEA:13429"/>
        <dbReference type="ChEBI" id="CHEBI:15378"/>
        <dbReference type="ChEBI" id="CHEBI:33019"/>
        <dbReference type="ChEBI" id="CHEBI:37563"/>
        <dbReference type="ChEBI" id="CHEBI:57823"/>
        <dbReference type="ChEBI" id="CHEBI:58262"/>
        <dbReference type="EC" id="2.7.7.60"/>
    </reaction>
</comment>
<feature type="site" description="Transition state stabilizer" evidence="3">
    <location>
        <position position="19"/>
    </location>
</feature>
<evidence type="ECO:0000256" key="2">
    <source>
        <dbReference type="ARBA" id="ARBA00022695"/>
    </source>
</evidence>
<dbReference type="HAMAP" id="MF_00108">
    <property type="entry name" value="IspD"/>
    <property type="match status" value="1"/>
</dbReference>
<proteinExistence type="inferred from homology"/>
<dbReference type="GO" id="GO:0050518">
    <property type="term" value="F:2-C-methyl-D-erythritol 4-phosphate cytidylyltransferase activity"/>
    <property type="evidence" value="ECO:0007669"/>
    <property type="project" value="UniProtKB-UniRule"/>
</dbReference>
<gene>
    <name evidence="3 4" type="primary">ispD</name>
    <name evidence="4" type="ORF">IAB81_05160</name>
</gene>
<reference evidence="4" key="2">
    <citation type="journal article" date="2021" name="PeerJ">
        <title>Extensive microbial diversity within the chicken gut microbiome revealed by metagenomics and culture.</title>
        <authorList>
            <person name="Gilroy R."/>
            <person name="Ravi A."/>
            <person name="Getino M."/>
            <person name="Pursley I."/>
            <person name="Horton D.L."/>
            <person name="Alikhan N.F."/>
            <person name="Baker D."/>
            <person name="Gharbi K."/>
            <person name="Hall N."/>
            <person name="Watson M."/>
            <person name="Adriaenssens E.M."/>
            <person name="Foster-Nyarko E."/>
            <person name="Jarju S."/>
            <person name="Secka A."/>
            <person name="Antonio M."/>
            <person name="Oren A."/>
            <person name="Chaudhuri R.R."/>
            <person name="La Ragione R."/>
            <person name="Hildebrand F."/>
            <person name="Pallen M.J."/>
        </authorList>
    </citation>
    <scope>NUCLEOTIDE SEQUENCE</scope>
    <source>
        <strain evidence="4">B1-8020</strain>
    </source>
</reference>
<evidence type="ECO:0000256" key="3">
    <source>
        <dbReference type="HAMAP-Rule" id="MF_00108"/>
    </source>
</evidence>
<keyword evidence="1 3" id="KW-0808">Transferase</keyword>
<evidence type="ECO:0000313" key="5">
    <source>
        <dbReference type="Proteomes" id="UP000823604"/>
    </source>
</evidence>
<reference evidence="4" key="1">
    <citation type="submission" date="2020-10" db="EMBL/GenBank/DDBJ databases">
        <authorList>
            <person name="Gilroy R."/>
        </authorList>
    </citation>
    <scope>NUCLEOTIDE SEQUENCE</scope>
    <source>
        <strain evidence="4">B1-8020</strain>
    </source>
</reference>
<dbReference type="InterPro" id="IPR034683">
    <property type="entry name" value="IspD/TarI"/>
</dbReference>
<dbReference type="CDD" id="cd02516">
    <property type="entry name" value="CDP-ME_synthetase"/>
    <property type="match status" value="1"/>
</dbReference>
<feature type="site" description="Positions MEP for the nucleophilic attack" evidence="3">
    <location>
        <position position="161"/>
    </location>
</feature>
<dbReference type="GO" id="GO:0019288">
    <property type="term" value="P:isopentenyl diphosphate biosynthetic process, methylerythritol 4-phosphate pathway"/>
    <property type="evidence" value="ECO:0007669"/>
    <property type="project" value="UniProtKB-UniRule"/>
</dbReference>
<accession>A0A9D9NGP6</accession>
<dbReference type="EMBL" id="JADIMA010000045">
    <property type="protein sequence ID" value="MBO8472999.1"/>
    <property type="molecule type" value="Genomic_DNA"/>
</dbReference>
<dbReference type="Gene3D" id="3.90.550.10">
    <property type="entry name" value="Spore Coat Polysaccharide Biosynthesis Protein SpsA, Chain A"/>
    <property type="match status" value="1"/>
</dbReference>
<protein>
    <recommendedName>
        <fullName evidence="3">2-C-methyl-D-erythritol 4-phosphate cytidylyltransferase</fullName>
        <ecNumber evidence="3">2.7.7.60</ecNumber>
    </recommendedName>
    <alternativeName>
        <fullName evidence="3">4-diphosphocytidyl-2C-methyl-D-erythritol synthase</fullName>
    </alternativeName>
    <alternativeName>
        <fullName evidence="3">MEP cytidylyltransferase</fullName>
        <shortName evidence="3">MCT</shortName>
    </alternativeName>
</protein>
<dbReference type="EC" id="2.7.7.60" evidence="3"/>
<comment type="function">
    <text evidence="3">Catalyzes the formation of 4-diphosphocytidyl-2-C-methyl-D-erythritol from CTP and 2-C-methyl-D-erythritol 4-phosphate (MEP).</text>
</comment>
<organism evidence="4 5">
    <name type="scientific">Candidatus Merdivivens pullicola</name>
    <dbReference type="NCBI Taxonomy" id="2840872"/>
    <lineage>
        <taxon>Bacteria</taxon>
        <taxon>Pseudomonadati</taxon>
        <taxon>Bacteroidota</taxon>
        <taxon>Bacteroidia</taxon>
        <taxon>Bacteroidales</taxon>
        <taxon>Muribaculaceae</taxon>
        <taxon>Muribaculaceae incertae sedis</taxon>
        <taxon>Candidatus Merdivivens</taxon>
    </lineage>
</organism>
<comment type="similarity">
    <text evidence="3">Belongs to the IspD/TarI cytidylyltransferase family. IspD subfamily.</text>
</comment>
<keyword evidence="3" id="KW-0414">Isoprene biosynthesis</keyword>
<dbReference type="InterPro" id="IPR001228">
    <property type="entry name" value="IspD"/>
</dbReference>
<dbReference type="Proteomes" id="UP000823604">
    <property type="component" value="Unassembled WGS sequence"/>
</dbReference>
<dbReference type="InterPro" id="IPR050088">
    <property type="entry name" value="IspD/TarI_cytidylyltransf_bact"/>
</dbReference>
<dbReference type="Pfam" id="PF01128">
    <property type="entry name" value="IspD"/>
    <property type="match status" value="1"/>
</dbReference>
<feature type="site" description="Transition state stabilizer" evidence="3">
    <location>
        <position position="26"/>
    </location>
</feature>
<feature type="site" description="Positions MEP for the nucleophilic attack" evidence="3">
    <location>
        <position position="215"/>
    </location>
</feature>
<dbReference type="InterPro" id="IPR029044">
    <property type="entry name" value="Nucleotide-diphossugar_trans"/>
</dbReference>
<comment type="pathway">
    <text evidence="3">Isoprenoid biosynthesis; isopentenyl diphosphate biosynthesis via DXP pathway; isopentenyl diphosphate from 1-deoxy-D-xylulose 5-phosphate: step 2/6.</text>
</comment>
<comment type="caution">
    <text evidence="4">The sequence shown here is derived from an EMBL/GenBank/DDBJ whole genome shotgun (WGS) entry which is preliminary data.</text>
</comment>
<dbReference type="FunFam" id="3.90.550.10:FF:000003">
    <property type="entry name" value="2-C-methyl-D-erythritol 4-phosphate cytidylyltransferase"/>
    <property type="match status" value="1"/>
</dbReference>
<evidence type="ECO:0000313" key="4">
    <source>
        <dbReference type="EMBL" id="MBO8472999.1"/>
    </source>
</evidence>
<dbReference type="AlphaFoldDB" id="A0A9D9NGP6"/>
<keyword evidence="2 3" id="KW-0548">Nucleotidyltransferase</keyword>
<name>A0A9D9NGP6_9BACT</name>
<sequence>MARRDVRYLIVLAGGSGTRMGGPVPKQFMMLGGKPVLRRTIDRFREFDEDFRIILVLPPDKRRMWLDYCDSSNYLIGPYVAVPGGMTRFHSVRNALKYVAPGALVAVHDGVRPFPPLEMLERIFSLSEKHPAVCPAIKVSDTLRRLEMNSDGLYCSGNIDRSGVYMIQTPQVFHSEILLDAYRLPYSEAYTDDASVVEDYGCRVLYTEGSKSNIKLTTPDDMSIAESRLLISG</sequence>